<evidence type="ECO:0000256" key="29">
    <source>
        <dbReference type="SAM" id="SignalP"/>
    </source>
</evidence>
<comment type="catalytic activity">
    <reaction evidence="17">
        <text>a sphingomyelin + H2O = phosphocholine + an N-acylsphing-4-enine + H(+)</text>
        <dbReference type="Rhea" id="RHEA:19253"/>
        <dbReference type="ChEBI" id="CHEBI:15377"/>
        <dbReference type="ChEBI" id="CHEBI:15378"/>
        <dbReference type="ChEBI" id="CHEBI:17636"/>
        <dbReference type="ChEBI" id="CHEBI:52639"/>
        <dbReference type="ChEBI" id="CHEBI:295975"/>
        <dbReference type="EC" id="3.1.4.12"/>
    </reaction>
    <physiologicalReaction direction="left-to-right" evidence="17">
        <dbReference type="Rhea" id="RHEA:19254"/>
    </physiologicalReaction>
</comment>
<evidence type="ECO:0000256" key="16">
    <source>
        <dbReference type="ARBA" id="ARBA00023295"/>
    </source>
</evidence>
<feature type="binding site" evidence="27">
    <location>
        <position position="172"/>
    </location>
    <ligand>
        <name>Zn(2+)</name>
        <dbReference type="ChEBI" id="CHEBI:29105"/>
        <label>1</label>
    </ligand>
</feature>
<comment type="catalytic activity">
    <reaction evidence="18">
        <text>a 1,2-diacyl-sn-glycero-3-phosphocholine + H2O = phosphocholine + a 1,2-diacyl-sn-glycerol + H(+)</text>
        <dbReference type="Rhea" id="RHEA:10604"/>
        <dbReference type="ChEBI" id="CHEBI:15377"/>
        <dbReference type="ChEBI" id="CHEBI:15378"/>
        <dbReference type="ChEBI" id="CHEBI:17815"/>
        <dbReference type="ChEBI" id="CHEBI:57643"/>
        <dbReference type="ChEBI" id="CHEBI:295975"/>
        <dbReference type="EC" id="3.1.4.3"/>
    </reaction>
    <physiologicalReaction direction="left-to-right" evidence="18">
        <dbReference type="Rhea" id="RHEA:10605"/>
    </physiologicalReaction>
</comment>
<dbReference type="GO" id="GO:0061750">
    <property type="term" value="F:acid sphingomyelin phosphodiesterase activity"/>
    <property type="evidence" value="ECO:0007669"/>
    <property type="project" value="TreeGrafter"/>
</dbReference>
<dbReference type="Gene3D" id="3.60.21.10">
    <property type="match status" value="1"/>
</dbReference>
<dbReference type="GO" id="GO:0016020">
    <property type="term" value="C:membrane"/>
    <property type="evidence" value="ECO:0007669"/>
    <property type="project" value="GOC"/>
</dbReference>
<evidence type="ECO:0000259" key="30">
    <source>
        <dbReference type="PROSITE" id="PS50015"/>
    </source>
</evidence>
<dbReference type="PIRSF" id="PIRSF000948">
    <property type="entry name" value="Sphingomy_PDE"/>
    <property type="match status" value="1"/>
</dbReference>
<comment type="catalytic activity">
    <reaction evidence="19">
        <text>N-(octadecanoyl)-sphing-4-enine-1-phosphocholine + H2O = N-octadecanoylsphing-4-enine + phosphocholine + H(+)</text>
        <dbReference type="Rhea" id="RHEA:54284"/>
        <dbReference type="ChEBI" id="CHEBI:15377"/>
        <dbReference type="ChEBI" id="CHEBI:15378"/>
        <dbReference type="ChEBI" id="CHEBI:72961"/>
        <dbReference type="ChEBI" id="CHEBI:83358"/>
        <dbReference type="ChEBI" id="CHEBI:295975"/>
    </reaction>
    <physiologicalReaction direction="left-to-right" evidence="19">
        <dbReference type="Rhea" id="RHEA:54285"/>
    </physiologicalReaction>
</comment>
<dbReference type="PANTHER" id="PTHR10340:SF34">
    <property type="entry name" value="SPHINGOMYELIN PHOSPHODIESTERASE"/>
    <property type="match status" value="1"/>
</dbReference>
<organism evidence="31">
    <name type="scientific">Potamotrygon motoro</name>
    <name type="common">Ocellate river stingray</name>
    <name type="synonym">Taeniura motoro</name>
    <dbReference type="NCBI Taxonomy" id="86373"/>
    <lineage>
        <taxon>Eukaryota</taxon>
        <taxon>Metazoa</taxon>
        <taxon>Chordata</taxon>
        <taxon>Craniata</taxon>
        <taxon>Vertebrata</taxon>
        <taxon>Chondrichthyes</taxon>
        <taxon>Elasmobranchii</taxon>
        <taxon>Batoidea</taxon>
        <taxon>Myliobatiformes</taxon>
        <taxon>Potamotrygonidae</taxon>
        <taxon>Potamotrygon</taxon>
    </lineage>
</organism>
<feature type="binding site" evidence="27">
    <location>
        <position position="283"/>
    </location>
    <ligand>
        <name>Zn(2+)</name>
        <dbReference type="ChEBI" id="CHEBI:29105"/>
        <label>2</label>
    </ligand>
</feature>
<evidence type="ECO:0000256" key="1">
    <source>
        <dbReference type="ARBA" id="ARBA00004239"/>
    </source>
</evidence>
<evidence type="ECO:0000256" key="3">
    <source>
        <dbReference type="ARBA" id="ARBA00004502"/>
    </source>
</evidence>
<evidence type="ECO:0000256" key="23">
    <source>
        <dbReference type="ARBA" id="ARBA00058748"/>
    </source>
</evidence>
<evidence type="ECO:0000256" key="24">
    <source>
        <dbReference type="ARBA" id="ARBA00062722"/>
    </source>
</evidence>
<dbReference type="InterPro" id="IPR008139">
    <property type="entry name" value="SaposinB_dom"/>
</dbReference>
<keyword evidence="9 29" id="KW-0732">Signal</keyword>
<feature type="disulfide bond" evidence="28">
    <location>
        <begin position="547"/>
        <end position="551"/>
    </location>
</feature>
<feature type="binding site" evidence="27">
    <location>
        <position position="390"/>
    </location>
    <ligand>
        <name>Zn(2+)</name>
        <dbReference type="ChEBI" id="CHEBI:29105"/>
        <label>2</label>
    </ligand>
</feature>
<evidence type="ECO:0000256" key="4">
    <source>
        <dbReference type="ARBA" id="ARBA00008234"/>
    </source>
</evidence>
<feature type="binding site" evidence="27">
    <location>
        <position position="424"/>
    </location>
    <ligand>
        <name>Zn(2+)</name>
        <dbReference type="ChEBI" id="CHEBI:29105"/>
        <label>1</label>
    </ligand>
</feature>
<comment type="cofactor">
    <cofactor evidence="27">
        <name>Zn(2+)</name>
        <dbReference type="ChEBI" id="CHEBI:29105"/>
    </cofactor>
    <text evidence="27">Binds 2 Zn(2+) ions per subunit.</text>
</comment>
<dbReference type="GO" id="GO:0046872">
    <property type="term" value="F:metal ion binding"/>
    <property type="evidence" value="ECO:0007669"/>
    <property type="project" value="UniProtKB-KW"/>
</dbReference>
<dbReference type="PROSITE" id="PS51257">
    <property type="entry name" value="PROKAR_LIPOPROTEIN"/>
    <property type="match status" value="1"/>
</dbReference>
<evidence type="ECO:0000256" key="22">
    <source>
        <dbReference type="ARBA" id="ARBA00057858"/>
    </source>
</evidence>
<feature type="signal peptide" evidence="29">
    <location>
        <begin position="1"/>
        <end position="21"/>
    </location>
</feature>
<keyword evidence="5" id="KW-0964">Secreted</keyword>
<evidence type="ECO:0000256" key="6">
    <source>
        <dbReference type="ARBA" id="ARBA00022553"/>
    </source>
</evidence>
<dbReference type="GO" id="GO:0005615">
    <property type="term" value="C:extracellular space"/>
    <property type="evidence" value="ECO:0007669"/>
    <property type="project" value="TreeGrafter"/>
</dbReference>
<evidence type="ECO:0000256" key="19">
    <source>
        <dbReference type="ARBA" id="ARBA00051187"/>
    </source>
</evidence>
<dbReference type="GO" id="GO:0005811">
    <property type="term" value="C:lipid droplet"/>
    <property type="evidence" value="ECO:0007669"/>
    <property type="project" value="UniProtKB-SubCell"/>
</dbReference>
<dbReference type="AlphaFoldDB" id="A0A5J6SCW2"/>
<comment type="function">
    <text evidence="22">This form is generated following cleavage by CASP7 in the extracellular milieu in response to bacterial infection. It shows increased ability to convert sphingomyelin to ceramide and promotes plasma membrane repair. Plasma membrane repair by ceramide counteracts the action of gasdermin-D (GSDMD) perforin (PRF1) pores that are formed in response to bacterial infection.</text>
</comment>
<dbReference type="EC" id="3.1.4.12" evidence="26"/>
<reference evidence="31" key="1">
    <citation type="submission" date="2019-02" db="EMBL/GenBank/DDBJ databases">
        <authorList>
            <person name="Vechtova P."/>
            <person name="Dzyuba B."/>
            <person name="Dzyuba V."/>
            <person name="Silveira A.N."/>
            <person name="Silveira R.V."/>
            <person name="Fussy Z."/>
            <person name="Grubhoffer L."/>
            <person name="Rodina M."/>
            <person name="Sterba J."/>
        </authorList>
    </citation>
    <scope>NUCLEOTIDE SEQUENCE</scope>
</reference>
<dbReference type="GO" id="GO:0046513">
    <property type="term" value="P:ceramide biosynthetic process"/>
    <property type="evidence" value="ECO:0007669"/>
    <property type="project" value="UniProtKB-ARBA"/>
</dbReference>
<feature type="domain" description="Saposin B-type" evidence="30">
    <location>
        <begin position="51"/>
        <end position="135"/>
    </location>
</feature>
<evidence type="ECO:0000256" key="25">
    <source>
        <dbReference type="ARBA" id="ARBA00069549"/>
    </source>
</evidence>
<keyword evidence="12" id="KW-0443">Lipid metabolism</keyword>
<feature type="binding site" evidence="27">
    <location>
        <position position="174"/>
    </location>
    <ligand>
        <name>Zn(2+)</name>
        <dbReference type="ChEBI" id="CHEBI:29105"/>
        <label>1</label>
    </ligand>
</feature>
<protein>
    <recommendedName>
        <fullName evidence="25 26">Sphingomyelin phosphodiesterase</fullName>
        <ecNumber evidence="26">3.1.4.12</ecNumber>
    </recommendedName>
</protein>
<dbReference type="GO" id="GO:0005764">
    <property type="term" value="C:lysosome"/>
    <property type="evidence" value="ECO:0007669"/>
    <property type="project" value="UniProtKB-SubCell"/>
</dbReference>
<feature type="binding site" evidence="27">
    <location>
        <position position="243"/>
    </location>
    <ligand>
        <name>Zn(2+)</name>
        <dbReference type="ChEBI" id="CHEBI:29105"/>
        <label>1</label>
    </ligand>
</feature>
<evidence type="ECO:0000256" key="18">
    <source>
        <dbReference type="ARBA" id="ARBA00048421"/>
    </source>
</evidence>
<feature type="disulfide bond" evidence="28">
    <location>
        <begin position="557"/>
        <end position="570"/>
    </location>
</feature>
<dbReference type="InterPro" id="IPR004843">
    <property type="entry name" value="Calcineurin-like_PHP"/>
</dbReference>
<keyword evidence="13 28" id="KW-1015">Disulfide bond</keyword>
<comment type="function">
    <text evidence="23">In the lysosomes, converts sphingomyelin to ceramide. Plays an important role in the export of cholesterol from the intraendolysosomal membranes. Also has phospholipase C activities toward 1,2-diacylglycerolphosphocholine and 1,2-diacylglycerolphosphoglycerol. Modulates stress-induced apoptosis through the production of ceramide.</text>
</comment>
<comment type="subunit">
    <text evidence="24">Monomer. Interacts with SORT1; the interaction is required for SMPD1 targeting to lysosomes.</text>
</comment>
<evidence type="ECO:0000256" key="11">
    <source>
        <dbReference type="ARBA" id="ARBA00022833"/>
    </source>
</evidence>
<dbReference type="EMBL" id="MK545229">
    <property type="protein sequence ID" value="QFF91276.1"/>
    <property type="molecule type" value="mRNA"/>
</dbReference>
<dbReference type="InterPro" id="IPR045473">
    <property type="entry name" value="ASM_C"/>
</dbReference>
<comment type="subcellular location">
    <subcellularLocation>
        <location evidence="3">Lipid droplet</location>
    </subcellularLocation>
    <subcellularLocation>
        <location evidence="2">Lysosome</location>
    </subcellularLocation>
    <subcellularLocation>
        <location evidence="1">Secreted</location>
        <location evidence="1">Extracellular space</location>
    </subcellularLocation>
</comment>
<evidence type="ECO:0000256" key="8">
    <source>
        <dbReference type="ARBA" id="ARBA00022723"/>
    </source>
</evidence>
<feature type="binding site" evidence="27">
    <location>
        <position position="422"/>
    </location>
    <ligand>
        <name>Zn(2+)</name>
        <dbReference type="ChEBI" id="CHEBI:29105"/>
        <label>2</label>
    </ligand>
</feature>
<evidence type="ECO:0000256" key="13">
    <source>
        <dbReference type="ARBA" id="ARBA00023157"/>
    </source>
</evidence>
<evidence type="ECO:0000313" key="31">
    <source>
        <dbReference type="EMBL" id="QFF91276.1"/>
    </source>
</evidence>
<evidence type="ECO:0000256" key="14">
    <source>
        <dbReference type="ARBA" id="ARBA00023180"/>
    </source>
</evidence>
<dbReference type="InterPro" id="IPR011001">
    <property type="entry name" value="Saposin-like"/>
</dbReference>
<gene>
    <name evidence="31" type="primary">SMPD1</name>
</gene>
<feature type="chain" id="PRO_5023859606" description="Sphingomyelin phosphodiesterase" evidence="29">
    <location>
        <begin position="22"/>
        <end position="592"/>
    </location>
</feature>
<dbReference type="PANTHER" id="PTHR10340">
    <property type="entry name" value="SPHINGOMYELIN PHOSPHODIESTERASE"/>
    <property type="match status" value="1"/>
</dbReference>
<keyword evidence="8 27" id="KW-0479">Metal-binding</keyword>
<dbReference type="Pfam" id="PF19272">
    <property type="entry name" value="ASMase_C"/>
    <property type="match status" value="1"/>
</dbReference>
<dbReference type="FunFam" id="3.60.21.10:FF:000045">
    <property type="entry name" value="Sphingomyelin phosphodiesterase"/>
    <property type="match status" value="1"/>
</dbReference>
<keyword evidence="10 26" id="KW-0378">Hydrolase</keyword>
<feature type="disulfide bond" evidence="28">
    <location>
        <begin position="86"/>
        <end position="97"/>
    </location>
</feature>
<dbReference type="InterPro" id="IPR011160">
    <property type="entry name" value="Sphingomy_PDE"/>
</dbReference>
<name>A0A5J6SCW2_POTMO</name>
<dbReference type="InterPro" id="IPR041805">
    <property type="entry name" value="ASMase/PPN1_MPP"/>
</dbReference>
<dbReference type="GO" id="GO:0006685">
    <property type="term" value="P:sphingomyelin catabolic process"/>
    <property type="evidence" value="ECO:0007669"/>
    <property type="project" value="UniProtKB-UniRule"/>
</dbReference>
<dbReference type="CDD" id="cd00842">
    <property type="entry name" value="MPP_ASMase"/>
    <property type="match status" value="1"/>
</dbReference>
<evidence type="ECO:0000256" key="21">
    <source>
        <dbReference type="ARBA" id="ARBA00053461"/>
    </source>
</evidence>
<dbReference type="SMART" id="SM00741">
    <property type="entry name" value="SapB"/>
    <property type="match status" value="1"/>
</dbReference>
<sequence length="592" mass="67207">MAVRSLLLCCLGLGFLSSSLGPGFLSSCLGPCPLDAAPAAESAPFHRLGRANFTCWTCRALFTALDFALQLKPGTDEMGFVAMELCIHLKLASQNICVQAIELFEHDVISAWVNSILKPSEICGLLVGSDCGHWDIYSNWSVALPSTPKPPVVPPKPPHPEAPITRVLSLTDVHWDKDYTVGSNPNCRDPLCCRSGSGMPPSHQRGARRWGEYSKCDLPLRTIENLLQHLQSQHYDVVYWTGDIPAHNVWHQTRGDQVLALNTITQLIRRYLGNATVYPSVGNHESTPVNSFPPPFIHGNDSSAWLYSAMAQAWKPWLHQSALDTLRRGGFYTAKVQSGLRLVSLNMNFCSHENFWLLVNSTDPADQLHWLVNVLQEAEQCGEKVHIIGHIPPGLCMKVWSWNYYRIVNRYEGTIAAQFFGHTHVDEFEVFYDEETLSRPLSVAFIAPSVTTYINLNPGYRIYQVDGNYPGSSWAVLDHETYILNLTQAYVSGRPSWTLLYRLREAFSMNWSFPADFDDLITRFQKHEHLFQLYWFLYHKGHTSELCRDTCKTAVICALRTGRSDDPKLCRDLLEGLEYRHVQRFWKLRRMC</sequence>
<comment type="similarity">
    <text evidence="4 26">Belongs to the acid sphingomyelinase family.</text>
</comment>
<evidence type="ECO:0000256" key="28">
    <source>
        <dbReference type="PIRSR" id="PIRSR000948-2"/>
    </source>
</evidence>
<comment type="catalytic activity">
    <reaction evidence="20">
        <text>1,2-dihexadecanoyl-sn-glycero-3-phosphocholine + H2O = 1,2-dihexadecanoyl-sn-glycerol + phosphocholine + H(+)</text>
        <dbReference type="Rhea" id="RHEA:45304"/>
        <dbReference type="ChEBI" id="CHEBI:15377"/>
        <dbReference type="ChEBI" id="CHEBI:15378"/>
        <dbReference type="ChEBI" id="CHEBI:72999"/>
        <dbReference type="ChEBI" id="CHEBI:82929"/>
        <dbReference type="ChEBI" id="CHEBI:295975"/>
    </reaction>
    <physiologicalReaction direction="left-to-right" evidence="20">
        <dbReference type="Rhea" id="RHEA:45305"/>
    </physiologicalReaction>
</comment>
<evidence type="ECO:0000256" key="27">
    <source>
        <dbReference type="PIRSR" id="PIRSR000948-1"/>
    </source>
</evidence>
<feature type="binding site" evidence="27">
    <location>
        <position position="243"/>
    </location>
    <ligand>
        <name>Zn(2+)</name>
        <dbReference type="ChEBI" id="CHEBI:29105"/>
        <label>2</label>
    </ligand>
</feature>
<keyword evidence="6" id="KW-0597">Phosphoprotein</keyword>
<proteinExistence type="evidence at transcript level"/>
<dbReference type="SUPFAM" id="SSF47862">
    <property type="entry name" value="Saposin"/>
    <property type="match status" value="1"/>
</dbReference>
<evidence type="ECO:0000256" key="9">
    <source>
        <dbReference type="ARBA" id="ARBA00022729"/>
    </source>
</evidence>
<keyword evidence="14" id="KW-0325">Glycoprotein</keyword>
<keyword evidence="16 26" id="KW-0326">Glycosidase</keyword>
<dbReference type="GO" id="GO:0034480">
    <property type="term" value="F:phosphatidylcholine phospholipase C activity"/>
    <property type="evidence" value="ECO:0007669"/>
    <property type="project" value="UniProtKB-EC"/>
</dbReference>
<evidence type="ECO:0000256" key="20">
    <source>
        <dbReference type="ARBA" id="ARBA00052601"/>
    </source>
</evidence>
<evidence type="ECO:0000256" key="17">
    <source>
        <dbReference type="ARBA" id="ARBA00047268"/>
    </source>
</evidence>
<keyword evidence="11 27" id="KW-0862">Zinc</keyword>
<dbReference type="Pfam" id="PF00149">
    <property type="entry name" value="Metallophos"/>
    <property type="match status" value="1"/>
</dbReference>
<feature type="disulfide bond" evidence="28">
    <location>
        <begin position="55"/>
        <end position="131"/>
    </location>
</feature>
<dbReference type="PROSITE" id="PS50015">
    <property type="entry name" value="SAP_B"/>
    <property type="match status" value="1"/>
</dbReference>
<dbReference type="GO" id="GO:0016798">
    <property type="term" value="F:hydrolase activity, acting on glycosyl bonds"/>
    <property type="evidence" value="ECO:0007669"/>
    <property type="project" value="UniProtKB-KW"/>
</dbReference>
<evidence type="ECO:0000256" key="2">
    <source>
        <dbReference type="ARBA" id="ARBA00004371"/>
    </source>
</evidence>
<evidence type="ECO:0000256" key="15">
    <source>
        <dbReference type="ARBA" id="ARBA00023228"/>
    </source>
</evidence>
<keyword evidence="7" id="KW-0551">Lipid droplet</keyword>
<evidence type="ECO:0000256" key="7">
    <source>
        <dbReference type="ARBA" id="ARBA00022677"/>
    </source>
</evidence>
<comment type="function">
    <text evidence="21">Converts sphingomyelin to ceramide. Exists as two enzymatic forms that arise from alternative trafficking of a single protein precursor, one that is targeted to the endolysosomal compartment, whereas the other is released extracellularly. However, in response to various forms of stress, lysosomal exocytosis may represent a major source of the secretory form.</text>
</comment>
<evidence type="ECO:0000256" key="26">
    <source>
        <dbReference type="PIRNR" id="PIRNR000948"/>
    </source>
</evidence>
<feature type="disulfide bond" evidence="28">
    <location>
        <begin position="58"/>
        <end position="123"/>
    </location>
</feature>
<dbReference type="SUPFAM" id="SSF56300">
    <property type="entry name" value="Metallo-dependent phosphatases"/>
    <property type="match status" value="1"/>
</dbReference>
<feature type="disulfide bond" evidence="28">
    <location>
        <begin position="193"/>
        <end position="216"/>
    </location>
</feature>
<dbReference type="InterPro" id="IPR029052">
    <property type="entry name" value="Metallo-depent_PP-like"/>
</dbReference>
<feature type="disulfide bond" evidence="28">
    <location>
        <begin position="350"/>
        <end position="396"/>
    </location>
</feature>
<keyword evidence="15" id="KW-0458">Lysosome</keyword>
<evidence type="ECO:0000256" key="10">
    <source>
        <dbReference type="ARBA" id="ARBA00022801"/>
    </source>
</evidence>
<evidence type="ECO:0000256" key="12">
    <source>
        <dbReference type="ARBA" id="ARBA00023098"/>
    </source>
</evidence>
<evidence type="ECO:0000256" key="5">
    <source>
        <dbReference type="ARBA" id="ARBA00022525"/>
    </source>
</evidence>
<accession>A0A5J6SCW2</accession>
<feature type="disulfide bond" evidence="28">
    <location>
        <begin position="187"/>
        <end position="192"/>
    </location>
</feature>